<dbReference type="Proteomes" id="UP000436088">
    <property type="component" value="Unassembled WGS sequence"/>
</dbReference>
<proteinExistence type="predicted"/>
<name>A0A6A3BTY6_HIBSY</name>
<dbReference type="EMBL" id="VEPZ02000791">
    <property type="protein sequence ID" value="KAE8719371.1"/>
    <property type="molecule type" value="Genomic_DNA"/>
</dbReference>
<sequence length="179" mass="21175">MELEMAPTATPMLTEELMPWKLWWPWFSPVSLLEKQSHRCFVFESFVCKTMLEGFVSHDFGLTKEQYFNEFKSLKIVQLKHFLVQTPDSSFSKFAIDKYLKLVHPRMECSFFGNLNQREVVINGGFLETTFFTTYAEMGRRFWLLRCLGFSMSGQVSVFQVKRDCRFSDVYMENASEDR</sequence>
<evidence type="ECO:0000313" key="1">
    <source>
        <dbReference type="EMBL" id="KAE8719371.1"/>
    </source>
</evidence>
<dbReference type="PANTHER" id="PTHR31161">
    <property type="entry name" value="PROTEIN GRAVITROPIC IN THE LIGHT 1"/>
    <property type="match status" value="1"/>
</dbReference>
<keyword evidence="2" id="KW-1185">Reference proteome</keyword>
<reference evidence="1" key="1">
    <citation type="submission" date="2019-09" db="EMBL/GenBank/DDBJ databases">
        <title>Draft genome information of white flower Hibiscus syriacus.</title>
        <authorList>
            <person name="Kim Y.-M."/>
        </authorList>
    </citation>
    <scope>NUCLEOTIDE SEQUENCE [LARGE SCALE GENOMIC DNA]</scope>
    <source>
        <strain evidence="1">YM2019G1</strain>
    </source>
</reference>
<protein>
    <submittedName>
        <fullName evidence="1">Trehalose-phosphatase/synthase 7 isoform 1</fullName>
    </submittedName>
</protein>
<comment type="caution">
    <text evidence="1">The sequence shown here is derived from an EMBL/GenBank/DDBJ whole genome shotgun (WGS) entry which is preliminary data.</text>
</comment>
<dbReference type="InterPro" id="IPR040225">
    <property type="entry name" value="GIL1-like"/>
</dbReference>
<evidence type="ECO:0000313" key="2">
    <source>
        <dbReference type="Proteomes" id="UP000436088"/>
    </source>
</evidence>
<accession>A0A6A3BTY6</accession>
<gene>
    <name evidence="1" type="ORF">F3Y22_tig00109971pilonHSYRG00107</name>
</gene>
<organism evidence="1 2">
    <name type="scientific">Hibiscus syriacus</name>
    <name type="common">Rose of Sharon</name>
    <dbReference type="NCBI Taxonomy" id="106335"/>
    <lineage>
        <taxon>Eukaryota</taxon>
        <taxon>Viridiplantae</taxon>
        <taxon>Streptophyta</taxon>
        <taxon>Embryophyta</taxon>
        <taxon>Tracheophyta</taxon>
        <taxon>Spermatophyta</taxon>
        <taxon>Magnoliopsida</taxon>
        <taxon>eudicotyledons</taxon>
        <taxon>Gunneridae</taxon>
        <taxon>Pentapetalae</taxon>
        <taxon>rosids</taxon>
        <taxon>malvids</taxon>
        <taxon>Malvales</taxon>
        <taxon>Malvaceae</taxon>
        <taxon>Malvoideae</taxon>
        <taxon>Hibiscus</taxon>
    </lineage>
</organism>
<dbReference type="GO" id="GO:0009959">
    <property type="term" value="P:negative gravitropism"/>
    <property type="evidence" value="ECO:0007669"/>
    <property type="project" value="InterPro"/>
</dbReference>
<dbReference type="GO" id="GO:0009639">
    <property type="term" value="P:response to red or far red light"/>
    <property type="evidence" value="ECO:0007669"/>
    <property type="project" value="InterPro"/>
</dbReference>
<dbReference type="AlphaFoldDB" id="A0A6A3BTY6"/>